<gene>
    <name evidence="10" type="ORF">GCM10011387_25720</name>
</gene>
<feature type="transmembrane region" description="Helical" evidence="8">
    <location>
        <begin position="94"/>
        <end position="113"/>
    </location>
</feature>
<dbReference type="Pfam" id="PF00999">
    <property type="entry name" value="Na_H_Exchanger"/>
    <property type="match status" value="1"/>
</dbReference>
<evidence type="ECO:0000256" key="6">
    <source>
        <dbReference type="ARBA" id="ARBA00023065"/>
    </source>
</evidence>
<reference evidence="10" key="2">
    <citation type="submission" date="2020-09" db="EMBL/GenBank/DDBJ databases">
        <authorList>
            <person name="Sun Q."/>
            <person name="Zhou Y."/>
        </authorList>
    </citation>
    <scope>NUCLEOTIDE SEQUENCE</scope>
    <source>
        <strain evidence="10">CGMCC 1.15343</strain>
    </source>
</reference>
<evidence type="ECO:0000256" key="1">
    <source>
        <dbReference type="ARBA" id="ARBA00004651"/>
    </source>
</evidence>
<evidence type="ECO:0000256" key="5">
    <source>
        <dbReference type="ARBA" id="ARBA00022989"/>
    </source>
</evidence>
<dbReference type="GO" id="GO:0015297">
    <property type="term" value="F:antiporter activity"/>
    <property type="evidence" value="ECO:0007669"/>
    <property type="project" value="UniProtKB-KW"/>
</dbReference>
<keyword evidence="7 8" id="KW-0472">Membrane</keyword>
<feature type="transmembrane region" description="Helical" evidence="8">
    <location>
        <begin position="349"/>
        <end position="366"/>
    </location>
</feature>
<feature type="transmembrane region" description="Helical" evidence="8">
    <location>
        <begin position="318"/>
        <end position="337"/>
    </location>
</feature>
<accession>A0A916UF60</accession>
<feature type="transmembrane region" description="Helical" evidence="8">
    <location>
        <begin position="62"/>
        <end position="82"/>
    </location>
</feature>
<dbReference type="GO" id="GO:0005886">
    <property type="term" value="C:plasma membrane"/>
    <property type="evidence" value="ECO:0007669"/>
    <property type="project" value="UniProtKB-SubCell"/>
</dbReference>
<protein>
    <submittedName>
        <fullName evidence="10">Cation transporter</fullName>
    </submittedName>
</protein>
<dbReference type="AlphaFoldDB" id="A0A916UF60"/>
<feature type="transmembrane region" description="Helical" evidence="8">
    <location>
        <begin position="378"/>
        <end position="395"/>
    </location>
</feature>
<dbReference type="InterPro" id="IPR006153">
    <property type="entry name" value="Cation/H_exchanger_TM"/>
</dbReference>
<dbReference type="GO" id="GO:1902600">
    <property type="term" value="P:proton transmembrane transport"/>
    <property type="evidence" value="ECO:0007669"/>
    <property type="project" value="InterPro"/>
</dbReference>
<feature type="transmembrane region" description="Helical" evidence="8">
    <location>
        <begin position="291"/>
        <end position="312"/>
    </location>
</feature>
<evidence type="ECO:0000256" key="8">
    <source>
        <dbReference type="SAM" id="Phobius"/>
    </source>
</evidence>
<keyword evidence="3" id="KW-0050">Antiport</keyword>
<keyword evidence="4 8" id="KW-0812">Transmembrane</keyword>
<evidence type="ECO:0000256" key="3">
    <source>
        <dbReference type="ARBA" id="ARBA00022449"/>
    </source>
</evidence>
<comment type="subcellular location">
    <subcellularLocation>
        <location evidence="1">Cell membrane</location>
        <topology evidence="1">Multi-pass membrane protein</topology>
    </subcellularLocation>
</comment>
<dbReference type="Proteomes" id="UP000651668">
    <property type="component" value="Unassembled WGS sequence"/>
</dbReference>
<dbReference type="RefSeq" id="WP_188627322.1">
    <property type="nucleotide sequence ID" value="NZ_BMIL01000008.1"/>
</dbReference>
<reference evidence="10" key="1">
    <citation type="journal article" date="2014" name="Int. J. Syst. Evol. Microbiol.">
        <title>Complete genome sequence of Corynebacterium casei LMG S-19264T (=DSM 44701T), isolated from a smear-ripened cheese.</title>
        <authorList>
            <consortium name="US DOE Joint Genome Institute (JGI-PGF)"/>
            <person name="Walter F."/>
            <person name="Albersmeier A."/>
            <person name="Kalinowski J."/>
            <person name="Ruckert C."/>
        </authorList>
    </citation>
    <scope>NUCLEOTIDE SEQUENCE</scope>
    <source>
        <strain evidence="10">CGMCC 1.15343</strain>
    </source>
</reference>
<name>A0A916UF60_9SPHI</name>
<evidence type="ECO:0000313" key="11">
    <source>
        <dbReference type="Proteomes" id="UP000651668"/>
    </source>
</evidence>
<dbReference type="PANTHER" id="PTHR32507:SF8">
    <property type="entry name" value="CNH1P"/>
    <property type="match status" value="1"/>
</dbReference>
<evidence type="ECO:0000256" key="7">
    <source>
        <dbReference type="ARBA" id="ARBA00023136"/>
    </source>
</evidence>
<evidence type="ECO:0000256" key="4">
    <source>
        <dbReference type="ARBA" id="ARBA00022692"/>
    </source>
</evidence>
<feature type="transmembrane region" description="Helical" evidence="8">
    <location>
        <begin position="6"/>
        <end position="23"/>
    </location>
</feature>
<evidence type="ECO:0000256" key="2">
    <source>
        <dbReference type="ARBA" id="ARBA00022448"/>
    </source>
</evidence>
<proteinExistence type="predicted"/>
<evidence type="ECO:0000259" key="9">
    <source>
        <dbReference type="Pfam" id="PF00999"/>
    </source>
</evidence>
<feature type="transmembrane region" description="Helical" evidence="8">
    <location>
        <begin position="199"/>
        <end position="222"/>
    </location>
</feature>
<keyword evidence="2" id="KW-0813">Transport</keyword>
<evidence type="ECO:0000313" key="10">
    <source>
        <dbReference type="EMBL" id="GGC71077.1"/>
    </source>
</evidence>
<sequence>MDPYTLELALLGLAALGMVWIPALTKDRGISYAIIYMLIGVLLYTIVPDHMPPADPKEHGTLTMHFAEIVVIISLMGTGIKLDRSFSWRHWASPLRLVTIALILGMAAAMLIGYTFLGFSLASAVLLGAVLAPTDPVLASDVQVGPPNEQRKSETKFALTAEAGLNDGMAFPFVWLAVFMTMGKLSTGGEWLTWFGVDVVYKILAGIAVGWAFGRGVGYLLFDLSAKYKFLKTTDGFLALALTFLVYGVTELLHGYGFFAVFICAVNLRHYEKGHEFHSELHSFTDQIERLLIAVLLILFGGSLVTGILDALTWKMALFSIGFVFIVRPLTGMISLIKRDINIKEKLAISFFGIRGMGSIFYLAFALHEATFENQDELWAVVAFTIMLSIVVHGISSTPAMKHLQATLPKEKVPE</sequence>
<feature type="transmembrane region" description="Helical" evidence="8">
    <location>
        <begin position="30"/>
        <end position="47"/>
    </location>
</feature>
<comment type="caution">
    <text evidence="10">The sequence shown here is derived from an EMBL/GenBank/DDBJ whole genome shotgun (WGS) entry which is preliminary data.</text>
</comment>
<keyword evidence="5 8" id="KW-1133">Transmembrane helix</keyword>
<keyword evidence="6" id="KW-0406">Ion transport</keyword>
<feature type="domain" description="Cation/H+ exchanger transmembrane" evidence="9">
    <location>
        <begin position="24"/>
        <end position="402"/>
    </location>
</feature>
<keyword evidence="11" id="KW-1185">Reference proteome</keyword>
<dbReference type="EMBL" id="BMIL01000008">
    <property type="protein sequence ID" value="GGC71077.1"/>
    <property type="molecule type" value="Genomic_DNA"/>
</dbReference>
<organism evidence="10 11">
    <name type="scientific">Pedobacter quisquiliarum</name>
    <dbReference type="NCBI Taxonomy" id="1834438"/>
    <lineage>
        <taxon>Bacteria</taxon>
        <taxon>Pseudomonadati</taxon>
        <taxon>Bacteroidota</taxon>
        <taxon>Sphingobacteriia</taxon>
        <taxon>Sphingobacteriales</taxon>
        <taxon>Sphingobacteriaceae</taxon>
        <taxon>Pedobacter</taxon>
    </lineage>
</organism>
<dbReference type="PANTHER" id="PTHR32507">
    <property type="entry name" value="NA(+)/H(+) ANTIPORTER 1"/>
    <property type="match status" value="1"/>
</dbReference>